<organism evidence="2 3">
    <name type="scientific">Vigna mungo</name>
    <name type="common">Black gram</name>
    <name type="synonym">Phaseolus mungo</name>
    <dbReference type="NCBI Taxonomy" id="3915"/>
    <lineage>
        <taxon>Eukaryota</taxon>
        <taxon>Viridiplantae</taxon>
        <taxon>Streptophyta</taxon>
        <taxon>Embryophyta</taxon>
        <taxon>Tracheophyta</taxon>
        <taxon>Spermatophyta</taxon>
        <taxon>Magnoliopsida</taxon>
        <taxon>eudicotyledons</taxon>
        <taxon>Gunneridae</taxon>
        <taxon>Pentapetalae</taxon>
        <taxon>rosids</taxon>
        <taxon>fabids</taxon>
        <taxon>Fabales</taxon>
        <taxon>Fabaceae</taxon>
        <taxon>Papilionoideae</taxon>
        <taxon>50 kb inversion clade</taxon>
        <taxon>NPAAA clade</taxon>
        <taxon>indigoferoid/millettioid clade</taxon>
        <taxon>Phaseoleae</taxon>
        <taxon>Vigna</taxon>
    </lineage>
</organism>
<gene>
    <name evidence="2" type="ORF">V8G54_002633</name>
</gene>
<sequence length="359" mass="40577">IEVDPENRTAWVQAGATIGELYYTISQKSKTLGFPAGECPLVGVGGHFSGGSYGYMMRKYGLAADHVIDAKIVDVNGNLFDKETMDADLFWTIRGGGGASFGVIVVWKIKLVSVPSIVIVFQVARTLEENAIEIIHKWQRANIERVNSSTSGNVTLGVKFESLYLGCVDDLIPLMQKSFSELGLVREDCTEMSWIESILYKAGFASGESTDVLLNRIQLNGLLFLKAKSDYVRNPISEVGLERLWNFLYEDAAKYGYIQFTPYGGRMRSGYIFHIQYRVYWQEKGDAAGQRYINWIRRVYKYMEPHVSKSPRAVYLNYRDFDIGTNNNGYTSFRQAMHVLSKNDASNNDLLDNFTNRLS</sequence>
<dbReference type="Gene3D" id="3.30.465.10">
    <property type="match status" value="1"/>
</dbReference>
<dbReference type="InterPro" id="IPR006094">
    <property type="entry name" value="Oxid_FAD_bind_N"/>
</dbReference>
<feature type="non-terminal residue" evidence="2">
    <location>
        <position position="359"/>
    </location>
</feature>
<name>A0AAQ3PAF7_VIGMU</name>
<dbReference type="Proteomes" id="UP001374535">
    <property type="component" value="Chromosome 1"/>
</dbReference>
<keyword evidence="3" id="KW-1185">Reference proteome</keyword>
<dbReference type="InterPro" id="IPR016169">
    <property type="entry name" value="FAD-bd_PCMH_sub2"/>
</dbReference>
<feature type="domain" description="FAD-binding PCMH-type" evidence="1">
    <location>
        <begin position="1"/>
        <end position="114"/>
    </location>
</feature>
<dbReference type="InterPro" id="IPR016166">
    <property type="entry name" value="FAD-bd_PCMH"/>
</dbReference>
<evidence type="ECO:0000259" key="1">
    <source>
        <dbReference type="PROSITE" id="PS51387"/>
    </source>
</evidence>
<dbReference type="PANTHER" id="PTHR32448">
    <property type="entry name" value="OS08G0158400 PROTEIN"/>
    <property type="match status" value="1"/>
</dbReference>
<proteinExistence type="predicted"/>
<accession>A0AAQ3PAF7</accession>
<dbReference type="InterPro" id="IPR036318">
    <property type="entry name" value="FAD-bd_PCMH-like_sf"/>
</dbReference>
<dbReference type="Pfam" id="PF01565">
    <property type="entry name" value="FAD_binding_4"/>
    <property type="match status" value="1"/>
</dbReference>
<dbReference type="Gene3D" id="3.40.462.20">
    <property type="match status" value="1"/>
</dbReference>
<evidence type="ECO:0000313" key="3">
    <source>
        <dbReference type="Proteomes" id="UP001374535"/>
    </source>
</evidence>
<protein>
    <recommendedName>
        <fullName evidence="1">FAD-binding PCMH-type domain-containing protein</fullName>
    </recommendedName>
</protein>
<dbReference type="GO" id="GO:0071949">
    <property type="term" value="F:FAD binding"/>
    <property type="evidence" value="ECO:0007669"/>
    <property type="project" value="InterPro"/>
</dbReference>
<dbReference type="AlphaFoldDB" id="A0AAQ3PAF7"/>
<dbReference type="PROSITE" id="PS51387">
    <property type="entry name" value="FAD_PCMH"/>
    <property type="match status" value="1"/>
</dbReference>
<reference evidence="2 3" key="1">
    <citation type="journal article" date="2023" name="Life. Sci Alliance">
        <title>Evolutionary insights into 3D genome organization and epigenetic landscape of Vigna mungo.</title>
        <authorList>
            <person name="Junaid A."/>
            <person name="Singh B."/>
            <person name="Bhatia S."/>
        </authorList>
    </citation>
    <scope>NUCLEOTIDE SEQUENCE [LARGE SCALE GENOMIC DNA]</scope>
    <source>
        <strain evidence="2">Urdbean</strain>
    </source>
</reference>
<evidence type="ECO:0000313" key="2">
    <source>
        <dbReference type="EMBL" id="WVZ24089.1"/>
    </source>
</evidence>
<dbReference type="SUPFAM" id="SSF56176">
    <property type="entry name" value="FAD-binding/transporter-associated domain-like"/>
    <property type="match status" value="1"/>
</dbReference>
<dbReference type="EMBL" id="CP144700">
    <property type="protein sequence ID" value="WVZ24089.1"/>
    <property type="molecule type" value="Genomic_DNA"/>
</dbReference>